<reference evidence="8 9" key="1">
    <citation type="submission" date="2024-01" db="EMBL/GenBank/DDBJ databases">
        <title>A telomere-to-telomere, gap-free genome of sweet tea (Lithocarpus litseifolius).</title>
        <authorList>
            <person name="Zhou J."/>
        </authorList>
    </citation>
    <scope>NUCLEOTIDE SEQUENCE [LARGE SCALE GENOMIC DNA]</scope>
    <source>
        <strain evidence="8">Zhou-2022a</strain>
        <tissue evidence="8">Leaf</tissue>
    </source>
</reference>
<keyword evidence="9" id="KW-1185">Reference proteome</keyword>
<evidence type="ECO:0000259" key="7">
    <source>
        <dbReference type="PROSITE" id="PS51675"/>
    </source>
</evidence>
<dbReference type="PANTHER" id="PTHR13563:SF13">
    <property type="entry name" value="TRNA METHYLTRANSFERASE 10 HOMOLOG A"/>
    <property type="match status" value="1"/>
</dbReference>
<protein>
    <recommendedName>
        <fullName evidence="1">tRNA (guanine(9)-N(1))-methyltransferase</fullName>
        <ecNumber evidence="1">2.1.1.221</ecNumber>
    </recommendedName>
</protein>
<dbReference type="AlphaFoldDB" id="A0AAW2DNB9"/>
<feature type="compositionally biased region" description="Basic and acidic residues" evidence="6">
    <location>
        <begin position="101"/>
        <end position="129"/>
    </location>
</feature>
<dbReference type="CDD" id="cd18089">
    <property type="entry name" value="SPOUT_Trm10-like"/>
    <property type="match status" value="1"/>
</dbReference>
<evidence type="ECO:0000256" key="1">
    <source>
        <dbReference type="ARBA" id="ARBA00012797"/>
    </source>
</evidence>
<keyword evidence="4" id="KW-0949">S-adenosyl-L-methionine</keyword>
<evidence type="ECO:0000313" key="8">
    <source>
        <dbReference type="EMBL" id="KAL0012087.1"/>
    </source>
</evidence>
<keyword evidence="3" id="KW-0808">Transferase</keyword>
<organism evidence="8 9">
    <name type="scientific">Lithocarpus litseifolius</name>
    <dbReference type="NCBI Taxonomy" id="425828"/>
    <lineage>
        <taxon>Eukaryota</taxon>
        <taxon>Viridiplantae</taxon>
        <taxon>Streptophyta</taxon>
        <taxon>Embryophyta</taxon>
        <taxon>Tracheophyta</taxon>
        <taxon>Spermatophyta</taxon>
        <taxon>Magnoliopsida</taxon>
        <taxon>eudicotyledons</taxon>
        <taxon>Gunneridae</taxon>
        <taxon>Pentapetalae</taxon>
        <taxon>rosids</taxon>
        <taxon>fabids</taxon>
        <taxon>Fagales</taxon>
        <taxon>Fagaceae</taxon>
        <taxon>Lithocarpus</taxon>
    </lineage>
</organism>
<name>A0AAW2DNB9_9ROSI</name>
<comment type="catalytic activity">
    <reaction evidence="5">
        <text>guanosine(9) in tRNA + S-adenosyl-L-methionine = N(1)-methylguanosine(9) in tRNA + S-adenosyl-L-homocysteine + H(+)</text>
        <dbReference type="Rhea" id="RHEA:43156"/>
        <dbReference type="Rhea" id="RHEA-COMP:10367"/>
        <dbReference type="Rhea" id="RHEA-COMP:10368"/>
        <dbReference type="ChEBI" id="CHEBI:15378"/>
        <dbReference type="ChEBI" id="CHEBI:57856"/>
        <dbReference type="ChEBI" id="CHEBI:59789"/>
        <dbReference type="ChEBI" id="CHEBI:73542"/>
        <dbReference type="ChEBI" id="CHEBI:74269"/>
        <dbReference type="EC" id="2.1.1.221"/>
    </reaction>
</comment>
<dbReference type="GO" id="GO:0005634">
    <property type="term" value="C:nucleus"/>
    <property type="evidence" value="ECO:0007669"/>
    <property type="project" value="TreeGrafter"/>
</dbReference>
<dbReference type="EC" id="2.1.1.221" evidence="1"/>
<evidence type="ECO:0000256" key="3">
    <source>
        <dbReference type="ARBA" id="ARBA00022679"/>
    </source>
</evidence>
<feature type="domain" description="SAM-dependent MTase TRM10-type" evidence="7">
    <location>
        <begin position="166"/>
        <end position="356"/>
    </location>
</feature>
<dbReference type="Gene3D" id="3.40.1280.30">
    <property type="match status" value="1"/>
</dbReference>
<dbReference type="InterPro" id="IPR028564">
    <property type="entry name" value="MT_TRM10-typ"/>
</dbReference>
<sequence>MNPNLVLLRRGRKKKKRKKRKRKKRMRTTSFHSFPCPSISQRNVSALTPNTLAPLKYREKRTTLIRATMEATQNDENAPSQPQPQPQTLSKNAQKKLLKQKRYEAKKAEKKAQEKQQKKEDAERKRKEWEETLASVTEEERAKLIESRRSLRKERMEKRSEEKEKKLERLNKAMQCGHKIVIDLDFAHLMTPSEIQSLVQQIMYCYAVNGRCTSPCHLWLTGCEGEMGSQLKRLPGFDNWIIEKENRPYIEALQEQKENLVYLTADAETVLEELDPKKIYIVGGLVDRNRWKGITMKKAKEQGIQTAKLPIGNYLKMSSSQVLTVNQVMEILLKFIETKDWKVSFFQVIPQRKRPEADPEGFQEVEGEENEGKDDQLDNKKKCIEVPSQRKRPEANPEGCQEVEGEENVGKDDQLDRKKKCIEVPSHG</sequence>
<proteinExistence type="predicted"/>
<feature type="region of interest" description="Disordered" evidence="6">
    <location>
        <begin position="356"/>
        <end position="428"/>
    </location>
</feature>
<evidence type="ECO:0000256" key="2">
    <source>
        <dbReference type="ARBA" id="ARBA00022603"/>
    </source>
</evidence>
<feature type="region of interest" description="Disordered" evidence="6">
    <location>
        <begin position="70"/>
        <end position="129"/>
    </location>
</feature>
<evidence type="ECO:0000313" key="9">
    <source>
        <dbReference type="Proteomes" id="UP001459277"/>
    </source>
</evidence>
<feature type="compositionally biased region" description="Basic residues" evidence="6">
    <location>
        <begin position="9"/>
        <end position="27"/>
    </location>
</feature>
<feature type="compositionally biased region" description="Polar residues" evidence="6">
    <location>
        <begin position="28"/>
        <end position="47"/>
    </location>
</feature>
<keyword evidence="2" id="KW-0489">Methyltransferase</keyword>
<dbReference type="GO" id="GO:0002939">
    <property type="term" value="P:tRNA N1-guanine methylation"/>
    <property type="evidence" value="ECO:0007669"/>
    <property type="project" value="TreeGrafter"/>
</dbReference>
<feature type="compositionally biased region" description="Acidic residues" evidence="6">
    <location>
        <begin position="358"/>
        <end position="372"/>
    </location>
</feature>
<dbReference type="InterPro" id="IPR007356">
    <property type="entry name" value="tRNA_m1G_MeTrfase_euk"/>
</dbReference>
<dbReference type="FunFam" id="3.40.1280.30:FF:000018">
    <property type="entry name" value="Os02g0725600 protein"/>
    <property type="match status" value="1"/>
</dbReference>
<dbReference type="Proteomes" id="UP001459277">
    <property type="component" value="Unassembled WGS sequence"/>
</dbReference>
<dbReference type="GO" id="GO:0000049">
    <property type="term" value="F:tRNA binding"/>
    <property type="evidence" value="ECO:0007669"/>
    <property type="project" value="TreeGrafter"/>
</dbReference>
<evidence type="ECO:0000256" key="6">
    <source>
        <dbReference type="SAM" id="MobiDB-lite"/>
    </source>
</evidence>
<dbReference type="PANTHER" id="PTHR13563">
    <property type="entry name" value="TRNA (GUANINE-9-) METHYLTRANSFERASE"/>
    <property type="match status" value="1"/>
</dbReference>
<feature type="compositionally biased region" description="Basic and acidic residues" evidence="6">
    <location>
        <begin position="373"/>
        <end position="384"/>
    </location>
</feature>
<evidence type="ECO:0000256" key="5">
    <source>
        <dbReference type="ARBA" id="ARBA00048434"/>
    </source>
</evidence>
<gene>
    <name evidence="8" type="ORF">SO802_007195</name>
</gene>
<comment type="caution">
    <text evidence="8">The sequence shown here is derived from an EMBL/GenBank/DDBJ whole genome shotgun (WGS) entry which is preliminary data.</text>
</comment>
<accession>A0AAW2DNB9</accession>
<dbReference type="EMBL" id="JAZDWU010000002">
    <property type="protein sequence ID" value="KAL0012087.1"/>
    <property type="molecule type" value="Genomic_DNA"/>
</dbReference>
<evidence type="ECO:0000256" key="4">
    <source>
        <dbReference type="ARBA" id="ARBA00022691"/>
    </source>
</evidence>
<feature type="region of interest" description="Disordered" evidence="6">
    <location>
        <begin position="1"/>
        <end position="47"/>
    </location>
</feature>
<dbReference type="PROSITE" id="PS51675">
    <property type="entry name" value="SAM_MT_TRM10"/>
    <property type="match status" value="1"/>
</dbReference>
<dbReference type="InterPro" id="IPR038459">
    <property type="entry name" value="MT_TRM10-typ_sf"/>
</dbReference>
<dbReference type="GO" id="GO:0052905">
    <property type="term" value="F:tRNA (guanosine(9)-N1)-methyltransferase activity"/>
    <property type="evidence" value="ECO:0007669"/>
    <property type="project" value="UniProtKB-EC"/>
</dbReference>